<evidence type="ECO:0000313" key="5">
    <source>
        <dbReference type="Proteomes" id="UP000717328"/>
    </source>
</evidence>
<feature type="region of interest" description="Disordered" evidence="1">
    <location>
        <begin position="195"/>
        <end position="219"/>
    </location>
</feature>
<dbReference type="OrthoDB" id="415532at2759"/>
<evidence type="ECO:0000259" key="2">
    <source>
        <dbReference type="Pfam" id="PF14033"/>
    </source>
</evidence>
<dbReference type="PANTHER" id="PTHR33119:SF1">
    <property type="entry name" value="FE2OG DIOXYGENASE DOMAIN-CONTAINING PROTEIN"/>
    <property type="match status" value="1"/>
</dbReference>
<protein>
    <submittedName>
        <fullName evidence="4">Uncharacterized protein</fullName>
    </submittedName>
</protein>
<dbReference type="InterPro" id="IPR025340">
    <property type="entry name" value="DUF4246"/>
</dbReference>
<reference evidence="4" key="1">
    <citation type="submission" date="2021-02" db="EMBL/GenBank/DDBJ databases">
        <authorList>
            <person name="Nieuwenhuis M."/>
            <person name="Van De Peppel L.J.J."/>
        </authorList>
    </citation>
    <scope>NUCLEOTIDE SEQUENCE</scope>
    <source>
        <strain evidence="4">D49</strain>
    </source>
</reference>
<dbReference type="Pfam" id="PF14033">
    <property type="entry name" value="DUF4246"/>
    <property type="match status" value="1"/>
</dbReference>
<dbReference type="InterPro" id="IPR049207">
    <property type="entry name" value="DUF4246_N"/>
</dbReference>
<dbReference type="EMBL" id="JABCKI010006225">
    <property type="protein sequence ID" value="KAG5634945.1"/>
    <property type="molecule type" value="Genomic_DNA"/>
</dbReference>
<dbReference type="PANTHER" id="PTHR33119">
    <property type="entry name" value="IFI3P"/>
    <property type="match status" value="1"/>
</dbReference>
<evidence type="ECO:0000313" key="4">
    <source>
        <dbReference type="EMBL" id="KAG5634945.1"/>
    </source>
</evidence>
<proteinExistence type="predicted"/>
<feature type="domain" description="DUF4246" evidence="2">
    <location>
        <begin position="87"/>
        <end position="528"/>
    </location>
</feature>
<dbReference type="Pfam" id="PF21666">
    <property type="entry name" value="DUF4246_N"/>
    <property type="match status" value="1"/>
</dbReference>
<reference evidence="4" key="2">
    <citation type="submission" date="2021-10" db="EMBL/GenBank/DDBJ databases">
        <title>Phylogenomics reveals ancestral predisposition of the termite-cultivated fungus Termitomyces towards a domesticated lifestyle.</title>
        <authorList>
            <person name="Auxier B."/>
            <person name="Grum-Grzhimaylo A."/>
            <person name="Cardenas M.E."/>
            <person name="Lodge J.D."/>
            <person name="Laessoe T."/>
            <person name="Pedersen O."/>
            <person name="Smith M.E."/>
            <person name="Kuyper T.W."/>
            <person name="Franco-Molano E.A."/>
            <person name="Baroni T.J."/>
            <person name="Aanen D.K."/>
        </authorList>
    </citation>
    <scope>NUCLEOTIDE SEQUENCE</scope>
    <source>
        <strain evidence="4">D49</strain>
    </source>
</reference>
<dbReference type="AlphaFoldDB" id="A0A9P7FT92"/>
<dbReference type="InterPro" id="IPR049192">
    <property type="entry name" value="DUF4246_C"/>
</dbReference>
<sequence>MSNADYEISLPGFGLPVEYVPTARPLFRNALETGELSEGYAQLRLTTLREFTMLNIMNEITDKPNWQKKATKWREEALAATDRDITEKMIDWCIAELQHKAKDFEETWSVSVYNADVVKSDHAVPAALKEALKAAVAPLEQVPAHEKDWHPGSDDKVLDLVHPSLFPLVYGRSRILPNGRVGLDDCITRSGEGVTIAMPRADSMPPNDDDEDDDDESAQPYSRRFQWLPCDVEFVDEGAVKIASYVNNLHPKHHRALYGVLEQLIQCAIPLWNRALTPLARLEERIVPPPRISYKGCEYDPDPEAGPDTDGPQRAQFADEEEDEWYEARDAWYVATRRVVLPEPGVFTPPVGDNANTGRVVDLANEYKDAGLQVFVKLANIHLTPEKPEYGGGVWHVEGKLNEHICASAIYYYDSENITSSRLAFRQQSSAEEAAVIDYQQDHHDWLTAVFGCESDGPAVQNIGSVETREGRLLVWPNILQHRVEPFALDDKTKPGHRKIVALFLVDPEVKVISTANVPCQQRAWWREAVLGGLNEGTIPGKKGLAGLPLEIKDQVFNGVDDFPISLEEAKQIRLELMEERKTFVAANSEAFMHQTFSLCEH</sequence>
<keyword evidence="5" id="KW-1185">Reference proteome</keyword>
<evidence type="ECO:0000256" key="1">
    <source>
        <dbReference type="SAM" id="MobiDB-lite"/>
    </source>
</evidence>
<dbReference type="Proteomes" id="UP000717328">
    <property type="component" value="Unassembled WGS sequence"/>
</dbReference>
<feature type="compositionally biased region" description="Acidic residues" evidence="1">
    <location>
        <begin position="207"/>
        <end position="217"/>
    </location>
</feature>
<evidence type="ECO:0000259" key="3">
    <source>
        <dbReference type="Pfam" id="PF21666"/>
    </source>
</evidence>
<accession>A0A9P7FT92</accession>
<comment type="caution">
    <text evidence="4">The sequence shown here is derived from an EMBL/GenBank/DDBJ whole genome shotgun (WGS) entry which is preliminary data.</text>
</comment>
<name>A0A9P7FT92_9AGAR</name>
<gene>
    <name evidence="4" type="ORF">H0H81_000256</name>
</gene>
<feature type="domain" description="DUF4246" evidence="3">
    <location>
        <begin position="10"/>
        <end position="70"/>
    </location>
</feature>
<organism evidence="4 5">
    <name type="scientific">Sphagnurus paluster</name>
    <dbReference type="NCBI Taxonomy" id="117069"/>
    <lineage>
        <taxon>Eukaryota</taxon>
        <taxon>Fungi</taxon>
        <taxon>Dikarya</taxon>
        <taxon>Basidiomycota</taxon>
        <taxon>Agaricomycotina</taxon>
        <taxon>Agaricomycetes</taxon>
        <taxon>Agaricomycetidae</taxon>
        <taxon>Agaricales</taxon>
        <taxon>Tricholomatineae</taxon>
        <taxon>Lyophyllaceae</taxon>
        <taxon>Sphagnurus</taxon>
    </lineage>
</organism>